<dbReference type="AlphaFoldDB" id="A0A4P9ZQN9"/>
<evidence type="ECO:0000313" key="2">
    <source>
        <dbReference type="EMBL" id="RKP35051.1"/>
    </source>
</evidence>
<accession>A0A4P9ZQN9</accession>
<evidence type="ECO:0000256" key="1">
    <source>
        <dbReference type="PROSITE-ProRule" id="PRU00221"/>
    </source>
</evidence>
<gene>
    <name evidence="2" type="ORF">BJ085DRAFT_3619</name>
</gene>
<dbReference type="Gene3D" id="2.130.10.10">
    <property type="entry name" value="YVTN repeat-like/Quinoprotein amine dehydrogenase"/>
    <property type="match status" value="1"/>
</dbReference>
<dbReference type="Proteomes" id="UP000268162">
    <property type="component" value="Unassembled WGS sequence"/>
</dbReference>
<feature type="non-terminal residue" evidence="2">
    <location>
        <position position="132"/>
    </location>
</feature>
<dbReference type="InterPro" id="IPR001680">
    <property type="entry name" value="WD40_rpt"/>
</dbReference>
<dbReference type="STRING" id="215637.A0A4P9ZQN9"/>
<dbReference type="PROSITE" id="PS50294">
    <property type="entry name" value="WD_REPEATS_REGION"/>
    <property type="match status" value="1"/>
</dbReference>
<organism evidence="2 3">
    <name type="scientific">Dimargaris cristalligena</name>
    <dbReference type="NCBI Taxonomy" id="215637"/>
    <lineage>
        <taxon>Eukaryota</taxon>
        <taxon>Fungi</taxon>
        <taxon>Fungi incertae sedis</taxon>
        <taxon>Zoopagomycota</taxon>
        <taxon>Kickxellomycotina</taxon>
        <taxon>Dimargaritomycetes</taxon>
        <taxon>Dimargaritales</taxon>
        <taxon>Dimargaritaceae</taxon>
        <taxon>Dimargaris</taxon>
    </lineage>
</organism>
<sequence length="132" mass="14431">INAIKTGRLGPIEVLVSIDELGLICIWRLDEMGPRPWLVFHIASSSWGVDIHSGRALVAVSSNNYIVSLFDLSDEVRRAVSGSESSSVDPGRLVPYGRLVGHKHNIPNVTFSPCGDYLASSSVDRWCIVWAV</sequence>
<name>A0A4P9ZQN9_9FUNG</name>
<dbReference type="PROSITE" id="PS50082">
    <property type="entry name" value="WD_REPEATS_2"/>
    <property type="match status" value="1"/>
</dbReference>
<feature type="non-terminal residue" evidence="2">
    <location>
        <position position="1"/>
    </location>
</feature>
<evidence type="ECO:0000313" key="3">
    <source>
        <dbReference type="Proteomes" id="UP000268162"/>
    </source>
</evidence>
<dbReference type="SUPFAM" id="SSF50978">
    <property type="entry name" value="WD40 repeat-like"/>
    <property type="match status" value="1"/>
</dbReference>
<protein>
    <submittedName>
        <fullName evidence="2">Uncharacterized protein</fullName>
    </submittedName>
</protein>
<keyword evidence="3" id="KW-1185">Reference proteome</keyword>
<proteinExistence type="predicted"/>
<reference evidence="3" key="1">
    <citation type="journal article" date="2018" name="Nat. Microbiol.">
        <title>Leveraging single-cell genomics to expand the fungal tree of life.</title>
        <authorList>
            <person name="Ahrendt S.R."/>
            <person name="Quandt C.A."/>
            <person name="Ciobanu D."/>
            <person name="Clum A."/>
            <person name="Salamov A."/>
            <person name="Andreopoulos B."/>
            <person name="Cheng J.F."/>
            <person name="Woyke T."/>
            <person name="Pelin A."/>
            <person name="Henrissat B."/>
            <person name="Reynolds N.K."/>
            <person name="Benny G.L."/>
            <person name="Smith M.E."/>
            <person name="James T.Y."/>
            <person name="Grigoriev I.V."/>
        </authorList>
    </citation>
    <scope>NUCLEOTIDE SEQUENCE [LARGE SCALE GENOMIC DNA]</scope>
    <source>
        <strain evidence="3">RSA 468</strain>
    </source>
</reference>
<dbReference type="InterPro" id="IPR036322">
    <property type="entry name" value="WD40_repeat_dom_sf"/>
</dbReference>
<dbReference type="EMBL" id="ML002975">
    <property type="protein sequence ID" value="RKP35051.1"/>
    <property type="molecule type" value="Genomic_DNA"/>
</dbReference>
<feature type="repeat" description="WD" evidence="1">
    <location>
        <begin position="99"/>
        <end position="132"/>
    </location>
</feature>
<keyword evidence="1" id="KW-0853">WD repeat</keyword>
<dbReference type="SMART" id="SM00320">
    <property type="entry name" value="WD40"/>
    <property type="match status" value="2"/>
</dbReference>
<dbReference type="InterPro" id="IPR015943">
    <property type="entry name" value="WD40/YVTN_repeat-like_dom_sf"/>
</dbReference>